<accession>A0A1H2BAX8</accession>
<evidence type="ECO:0000313" key="2">
    <source>
        <dbReference type="EMBL" id="SDT55371.1"/>
    </source>
</evidence>
<feature type="region of interest" description="Disordered" evidence="1">
    <location>
        <begin position="1"/>
        <end position="36"/>
    </location>
</feature>
<sequence>MGANEAAPTRIVTTSTGDGRPNRPAPGGAVGNDFGT</sequence>
<evidence type="ECO:0000313" key="3">
    <source>
        <dbReference type="Proteomes" id="UP000198688"/>
    </source>
</evidence>
<keyword evidence="3" id="KW-1185">Reference proteome</keyword>
<name>A0A1H2BAX8_9ACTN</name>
<dbReference type="AlphaFoldDB" id="A0A1H2BAX8"/>
<evidence type="ECO:0000256" key="1">
    <source>
        <dbReference type="SAM" id="MobiDB-lite"/>
    </source>
</evidence>
<dbReference type="Proteomes" id="UP000198688">
    <property type="component" value="Chromosome I"/>
</dbReference>
<proteinExistence type="predicted"/>
<protein>
    <submittedName>
        <fullName evidence="2">Uncharacterized protein</fullName>
    </submittedName>
</protein>
<dbReference type="EMBL" id="LT629758">
    <property type="protein sequence ID" value="SDT55371.1"/>
    <property type="molecule type" value="Genomic_DNA"/>
</dbReference>
<gene>
    <name evidence="2" type="ORF">SAMN04489716_4477</name>
</gene>
<organism evidence="2 3">
    <name type="scientific">Actinoplanes derwentensis</name>
    <dbReference type="NCBI Taxonomy" id="113562"/>
    <lineage>
        <taxon>Bacteria</taxon>
        <taxon>Bacillati</taxon>
        <taxon>Actinomycetota</taxon>
        <taxon>Actinomycetes</taxon>
        <taxon>Micromonosporales</taxon>
        <taxon>Micromonosporaceae</taxon>
        <taxon>Actinoplanes</taxon>
    </lineage>
</organism>
<reference evidence="2 3" key="1">
    <citation type="submission" date="2016-10" db="EMBL/GenBank/DDBJ databases">
        <authorList>
            <person name="de Groot N.N."/>
        </authorList>
    </citation>
    <scope>NUCLEOTIDE SEQUENCE [LARGE SCALE GENOMIC DNA]</scope>
    <source>
        <strain evidence="2 3">DSM 43941</strain>
    </source>
</reference>